<dbReference type="Proteomes" id="UP001515780">
    <property type="component" value="Unassembled WGS sequence"/>
</dbReference>
<evidence type="ECO:0000313" key="2">
    <source>
        <dbReference type="Proteomes" id="UP001515780"/>
    </source>
</evidence>
<dbReference type="RefSeq" id="WP_166934324.1">
    <property type="nucleotide sequence ID" value="NZ_VWXC01000011.1"/>
</dbReference>
<gene>
    <name evidence="1" type="ORF">F3J37_15835</name>
</gene>
<comment type="caution">
    <text evidence="1">The sequence shown here is derived from an EMBL/GenBank/DDBJ whole genome shotgun (WGS) entry which is preliminary data.</text>
</comment>
<keyword evidence="2" id="KW-1185">Reference proteome</keyword>
<evidence type="ECO:0000313" key="1">
    <source>
        <dbReference type="EMBL" id="NIG20148.1"/>
    </source>
</evidence>
<sequence length="103" mass="11817">MLIAELNSEYEGFTPDFFQEQTQQSFPDGTLGVLIVNVNPPFSRSQGEMLDLRVTVPFTNLKNYHYNQSLRDVLALYNEIEFAPEVPDLAIPLLKKRLKQQEG</sequence>
<proteinExistence type="predicted"/>
<name>A0ABX0RUR5_9GAMM</name>
<protein>
    <submittedName>
        <fullName evidence="1">Uncharacterized protein</fullName>
    </submittedName>
</protein>
<accession>A0ABX0RUR5</accession>
<reference evidence="1 2" key="1">
    <citation type="journal article" date="2019" name="bioRxiv">
        <title>Bacteria contribute to plant secondary compound degradation in a generalist herbivore system.</title>
        <authorList>
            <person name="Francoeur C.B."/>
            <person name="Khadempour L."/>
            <person name="Moreira-Soto R.D."/>
            <person name="Gotting K."/>
            <person name="Book A.J."/>
            <person name="Pinto-Tomas A.A."/>
            <person name="Keefover-Ring K."/>
            <person name="Currie C.R."/>
        </authorList>
    </citation>
    <scope>NUCLEOTIDE SEQUENCE [LARGE SCALE GENOMIC DNA]</scope>
    <source>
        <strain evidence="1">Al-1710</strain>
    </source>
</reference>
<dbReference type="EMBL" id="VWXC01000011">
    <property type="protein sequence ID" value="NIG20148.1"/>
    <property type="molecule type" value="Genomic_DNA"/>
</dbReference>
<organism evidence="1 2">
    <name type="scientific">Candidatus Pantoea communis</name>
    <dbReference type="NCBI Taxonomy" id="2608354"/>
    <lineage>
        <taxon>Bacteria</taxon>
        <taxon>Pseudomonadati</taxon>
        <taxon>Pseudomonadota</taxon>
        <taxon>Gammaproteobacteria</taxon>
        <taxon>Enterobacterales</taxon>
        <taxon>Erwiniaceae</taxon>
        <taxon>Pantoea</taxon>
    </lineage>
</organism>